<dbReference type="KEGG" id="cbr:CBG_26658"/>
<reference evidence="1 2" key="1">
    <citation type="journal article" date="2003" name="PLoS Biol.">
        <title>The genome sequence of Caenorhabditis briggsae: a platform for comparative genomics.</title>
        <authorList>
            <person name="Stein L.D."/>
            <person name="Bao Z."/>
            <person name="Blasiar D."/>
            <person name="Blumenthal T."/>
            <person name="Brent M.R."/>
            <person name="Chen N."/>
            <person name="Chinwalla A."/>
            <person name="Clarke L."/>
            <person name="Clee C."/>
            <person name="Coghlan A."/>
            <person name="Coulson A."/>
            <person name="D'Eustachio P."/>
            <person name="Fitch D.H."/>
            <person name="Fulton L.A."/>
            <person name="Fulton R.E."/>
            <person name="Griffiths-Jones S."/>
            <person name="Harris T.W."/>
            <person name="Hillier L.W."/>
            <person name="Kamath R."/>
            <person name="Kuwabara P.E."/>
            <person name="Mardis E.R."/>
            <person name="Marra M.A."/>
            <person name="Miner T.L."/>
            <person name="Minx P."/>
            <person name="Mullikin J.C."/>
            <person name="Plumb R.W."/>
            <person name="Rogers J."/>
            <person name="Schein J.E."/>
            <person name="Sohrmann M."/>
            <person name="Spieth J."/>
            <person name="Stajich J.E."/>
            <person name="Wei C."/>
            <person name="Willey D."/>
            <person name="Wilson R.K."/>
            <person name="Durbin R."/>
            <person name="Waterston R.H."/>
        </authorList>
    </citation>
    <scope>NUCLEOTIDE SEQUENCE [LARGE SCALE GENOMIC DNA]</scope>
    <source>
        <strain evidence="1 2">AF16</strain>
    </source>
</reference>
<organism evidence="1 2">
    <name type="scientific">Caenorhabditis briggsae</name>
    <dbReference type="NCBI Taxonomy" id="6238"/>
    <lineage>
        <taxon>Eukaryota</taxon>
        <taxon>Metazoa</taxon>
        <taxon>Ecdysozoa</taxon>
        <taxon>Nematoda</taxon>
        <taxon>Chromadorea</taxon>
        <taxon>Rhabditida</taxon>
        <taxon>Rhabditina</taxon>
        <taxon>Rhabditomorpha</taxon>
        <taxon>Rhabditoidea</taxon>
        <taxon>Rhabditidae</taxon>
        <taxon>Peloderinae</taxon>
        <taxon>Caenorhabditis</taxon>
    </lineage>
</organism>
<evidence type="ECO:0000313" key="2">
    <source>
        <dbReference type="Proteomes" id="UP000008549"/>
    </source>
</evidence>
<name>B6IE21_CAEBR</name>
<dbReference type="Proteomes" id="UP000008549">
    <property type="component" value="Unassembled WGS sequence"/>
</dbReference>
<dbReference type="CTD" id="68918132"/>
<accession>B6IE21</accession>
<protein>
    <submittedName>
        <fullName evidence="1">Protein CBG26658</fullName>
    </submittedName>
</protein>
<proteinExistence type="predicted"/>
<evidence type="ECO:0000313" key="1">
    <source>
        <dbReference type="EMBL" id="CAS01085.1"/>
    </source>
</evidence>
<dbReference type="EMBL" id="HE601379">
    <property type="protein sequence ID" value="CAS01085.1"/>
    <property type="molecule type" value="Genomic_DNA"/>
</dbReference>
<sequence>MERPTHTRMIKKKKFENSRIKNMRKTSDFAHEAFFKGPKL</sequence>
<dbReference type="AlphaFoldDB" id="B6IE21"/>
<dbReference type="HOGENOM" id="CLU_3299878_0_0_1"/>
<gene>
    <name evidence="1" type="ORF">CBG26658</name>
    <name evidence="1" type="ORF">CBG_26658</name>
</gene>
<reference evidence="1 2" key="2">
    <citation type="journal article" date="2011" name="PLoS Genet.">
        <title>Caenorhabditis briggsae recombinant inbred line genotypes reveal inter-strain incompatibility and the evolution of recombination.</title>
        <authorList>
            <person name="Ross J.A."/>
            <person name="Koboldt D.C."/>
            <person name="Staisch J.E."/>
            <person name="Chamberlin H.M."/>
            <person name="Gupta B.P."/>
            <person name="Miller R.D."/>
            <person name="Baird S.E."/>
            <person name="Haag E.S."/>
        </authorList>
    </citation>
    <scope>NUCLEOTIDE SEQUENCE [LARGE SCALE GENOMIC DNA]</scope>
    <source>
        <strain evidence="1 2">AF16</strain>
    </source>
</reference>
<keyword evidence="2" id="KW-1185">Reference proteome</keyword>
<dbReference type="GeneID" id="68918132"/>
<dbReference type="RefSeq" id="XP_045100642.1">
    <property type="nucleotide sequence ID" value="XM_045241049.1"/>
</dbReference>